<evidence type="ECO:0000313" key="3">
    <source>
        <dbReference type="Proteomes" id="UP001195483"/>
    </source>
</evidence>
<accession>A0AAE0TCV2</accession>
<evidence type="ECO:0000313" key="2">
    <source>
        <dbReference type="EMBL" id="KAK3607555.1"/>
    </source>
</evidence>
<comment type="caution">
    <text evidence="2">The sequence shown here is derived from an EMBL/GenBank/DDBJ whole genome shotgun (WGS) entry which is preliminary data.</text>
</comment>
<dbReference type="EMBL" id="JAEAOA010000687">
    <property type="protein sequence ID" value="KAK3607555.1"/>
    <property type="molecule type" value="Genomic_DNA"/>
</dbReference>
<protein>
    <submittedName>
        <fullName evidence="2">Uncharacterized protein</fullName>
    </submittedName>
</protein>
<gene>
    <name evidence="2" type="ORF">CHS0354_011090</name>
</gene>
<sequence length="80" mass="9295">MERNPMERNPMELERSPMERNPMERNPMEKPTYNLKVIFLNIPFQLAIMDERKGLDTESVKLVHLGSCEQTSTDTTLALS</sequence>
<dbReference type="Proteomes" id="UP001195483">
    <property type="component" value="Unassembled WGS sequence"/>
</dbReference>
<proteinExistence type="predicted"/>
<organism evidence="2 3">
    <name type="scientific">Potamilus streckersoni</name>
    <dbReference type="NCBI Taxonomy" id="2493646"/>
    <lineage>
        <taxon>Eukaryota</taxon>
        <taxon>Metazoa</taxon>
        <taxon>Spiralia</taxon>
        <taxon>Lophotrochozoa</taxon>
        <taxon>Mollusca</taxon>
        <taxon>Bivalvia</taxon>
        <taxon>Autobranchia</taxon>
        <taxon>Heteroconchia</taxon>
        <taxon>Palaeoheterodonta</taxon>
        <taxon>Unionida</taxon>
        <taxon>Unionoidea</taxon>
        <taxon>Unionidae</taxon>
        <taxon>Ambleminae</taxon>
        <taxon>Lampsilini</taxon>
        <taxon>Potamilus</taxon>
    </lineage>
</organism>
<reference evidence="2" key="3">
    <citation type="submission" date="2023-05" db="EMBL/GenBank/DDBJ databases">
        <authorList>
            <person name="Smith C.H."/>
        </authorList>
    </citation>
    <scope>NUCLEOTIDE SEQUENCE</scope>
    <source>
        <strain evidence="2">CHS0354</strain>
        <tissue evidence="2">Mantle</tissue>
    </source>
</reference>
<feature type="region of interest" description="Disordered" evidence="1">
    <location>
        <begin position="1"/>
        <end position="28"/>
    </location>
</feature>
<reference evidence="2" key="1">
    <citation type="journal article" date="2021" name="Genome Biol. Evol.">
        <title>A High-Quality Reference Genome for a Parasitic Bivalve with Doubly Uniparental Inheritance (Bivalvia: Unionida).</title>
        <authorList>
            <person name="Smith C.H."/>
        </authorList>
    </citation>
    <scope>NUCLEOTIDE SEQUENCE</scope>
    <source>
        <strain evidence="2">CHS0354</strain>
    </source>
</reference>
<evidence type="ECO:0000256" key="1">
    <source>
        <dbReference type="SAM" id="MobiDB-lite"/>
    </source>
</evidence>
<name>A0AAE0TCV2_9BIVA</name>
<keyword evidence="3" id="KW-1185">Reference proteome</keyword>
<dbReference type="AlphaFoldDB" id="A0AAE0TCV2"/>
<reference evidence="2" key="2">
    <citation type="journal article" date="2021" name="Genome Biol. Evol.">
        <title>Developing a high-quality reference genome for a parasitic bivalve with doubly uniparental inheritance (Bivalvia: Unionida).</title>
        <authorList>
            <person name="Smith C.H."/>
        </authorList>
    </citation>
    <scope>NUCLEOTIDE SEQUENCE</scope>
    <source>
        <strain evidence="2">CHS0354</strain>
        <tissue evidence="2">Mantle</tissue>
    </source>
</reference>